<evidence type="ECO:0000256" key="2">
    <source>
        <dbReference type="ARBA" id="ARBA00022723"/>
    </source>
</evidence>
<dbReference type="KEGG" id="pchm:VFPPC_18486"/>
<comment type="caution">
    <text evidence="8">The sequence shown here is derived from an EMBL/GenBank/DDBJ whole genome shotgun (WGS) entry which is preliminary data.</text>
</comment>
<dbReference type="InterPro" id="IPR012337">
    <property type="entry name" value="RNaseH-like_sf"/>
</dbReference>
<dbReference type="CDD" id="cd09276">
    <property type="entry name" value="Rnase_HI_RT_non_LTR"/>
    <property type="match status" value="1"/>
</dbReference>
<sequence length="863" mass="98309">MSQNFVSDQSFCAGLISEPPDLEMSAPLSESSDAEPGYDKPRKKRRLNPELSPNAQRFREHLARKHHVYVGKTSDSRQKISFASAIKNIFAKQAEKLEGRDTEQERQLQSAIQQSQLEEACVRLITEGYQAIVAHWADEETRQAECALISLREFKGGHGGEEQARVFLEVIDEYKLSNRIGFFTMDNASSNDKMLRYISERIADFHPVLRRVRCNGHIINLAVQSFLFSPKRSKRSQSQHEEDDAIELAITETRGLSEAEKQSKMTQEKLAEEWRKHGALGKLHNLNVWYRASTARYQEFTSKVGRAIPLDNETRWNSWAIEVAVALSKRKEISSWQEDHHSELGEDRLEFKDWQELQQVDEFLQPFLSATKGTEGEESSLDDMLMSMDFLIEHFKLQKEKHKNNPQMTTRILASWFKFDKYYQLTDDSPIYAAAVLLNPALRRAYLDSAWSHQTAYIEPAVEQAREMWTQSFKPMVTTTTEEALAAIKDPFQRFRAKATGFVSIKDEFDDFINANPHPIGSQSPLEWWLEPSRGALDPNLQQMAVTVFTIPPMSAGPERVFSGTRHTIAPERVRLGAKMVEMTECVKSWVHIRPGRARAVISGVFRNSQHADDALGVLQEDSHREEASEAEFQYVSIHHWQQQARTALRYATLDVAHPVARRLRRAQHEVDQNIHPTARSRTLQRHSRLLRTAACAGEVERPRLIPRRFNDNILTEVAGKRPPKETAVLKFQHWLQDKPAGYVVFSDGSKTERDTAGYGFAVFHNGRLVDWGSGQLGRREVFDAEIHGAVQGLQCAVLANSANEPITVCMDNTSVIDCIGTTAPNSSQAHFRAFQKLGDRYPYQISVKWCPGHSNIFGNSCF</sequence>
<dbReference type="GeneID" id="28854077"/>
<evidence type="ECO:0000256" key="1">
    <source>
        <dbReference type="ARBA" id="ARBA00004123"/>
    </source>
</evidence>
<dbReference type="SUPFAM" id="SSF53098">
    <property type="entry name" value="Ribonuclease H-like"/>
    <property type="match status" value="2"/>
</dbReference>
<dbReference type="PANTHER" id="PTHR46481">
    <property type="entry name" value="ZINC FINGER BED DOMAIN-CONTAINING PROTEIN 4"/>
    <property type="match status" value="1"/>
</dbReference>
<keyword evidence="9" id="KW-1185">Reference proteome</keyword>
<reference evidence="8 9" key="1">
    <citation type="journal article" date="2016" name="PLoS Pathog.">
        <title>Biosynthesis of antibiotic leucinostatins in bio-control fungus Purpureocillium lilacinum and their inhibition on phytophthora revealed by genome mining.</title>
        <authorList>
            <person name="Wang G."/>
            <person name="Liu Z."/>
            <person name="Lin R."/>
            <person name="Li E."/>
            <person name="Mao Z."/>
            <person name="Ling J."/>
            <person name="Yang Y."/>
            <person name="Yin W.B."/>
            <person name="Xie B."/>
        </authorList>
    </citation>
    <scope>NUCLEOTIDE SEQUENCE [LARGE SCALE GENOMIC DNA]</scope>
    <source>
        <strain evidence="8">170</strain>
    </source>
</reference>
<dbReference type="GO" id="GO:0005634">
    <property type="term" value="C:nucleus"/>
    <property type="evidence" value="ECO:0007669"/>
    <property type="project" value="UniProtKB-SubCell"/>
</dbReference>
<comment type="subcellular location">
    <subcellularLocation>
        <location evidence="1">Nucleus</location>
    </subcellularLocation>
</comment>
<evidence type="ECO:0000256" key="4">
    <source>
        <dbReference type="ARBA" id="ARBA00022833"/>
    </source>
</evidence>
<dbReference type="AlphaFoldDB" id="A0A219AQF2"/>
<dbReference type="GO" id="GO:0046983">
    <property type="term" value="F:protein dimerization activity"/>
    <property type="evidence" value="ECO:0007669"/>
    <property type="project" value="InterPro"/>
</dbReference>
<evidence type="ECO:0000313" key="8">
    <source>
        <dbReference type="EMBL" id="OWT42375.1"/>
    </source>
</evidence>
<dbReference type="GO" id="GO:0003676">
    <property type="term" value="F:nucleic acid binding"/>
    <property type="evidence" value="ECO:0007669"/>
    <property type="project" value="InterPro"/>
</dbReference>
<evidence type="ECO:0000256" key="5">
    <source>
        <dbReference type="ARBA" id="ARBA00023242"/>
    </source>
</evidence>
<keyword evidence="3" id="KW-0863">Zinc-finger</keyword>
<evidence type="ECO:0000259" key="7">
    <source>
        <dbReference type="Pfam" id="PF05699"/>
    </source>
</evidence>
<accession>A0A219AQF2</accession>
<evidence type="ECO:0000256" key="3">
    <source>
        <dbReference type="ARBA" id="ARBA00022771"/>
    </source>
</evidence>
<name>A0A219AQF2_METCM</name>
<evidence type="ECO:0000256" key="6">
    <source>
        <dbReference type="SAM" id="MobiDB-lite"/>
    </source>
</evidence>
<feature type="region of interest" description="Disordered" evidence="6">
    <location>
        <begin position="16"/>
        <end position="54"/>
    </location>
</feature>
<dbReference type="Gene3D" id="3.30.420.10">
    <property type="entry name" value="Ribonuclease H-like superfamily/Ribonuclease H"/>
    <property type="match status" value="1"/>
</dbReference>
<keyword evidence="5" id="KW-0539">Nucleus</keyword>
<feature type="domain" description="HAT C-terminal dimerisation" evidence="7">
    <location>
        <begin position="523"/>
        <end position="591"/>
    </location>
</feature>
<gene>
    <name evidence="8" type="ORF">VFPPC_18486</name>
</gene>
<evidence type="ECO:0000313" key="9">
    <source>
        <dbReference type="Proteomes" id="UP000078397"/>
    </source>
</evidence>
<dbReference type="Pfam" id="PF05699">
    <property type="entry name" value="Dimer_Tnp_hAT"/>
    <property type="match status" value="1"/>
</dbReference>
<keyword evidence="2" id="KW-0479">Metal-binding</keyword>
<dbReference type="InterPro" id="IPR052035">
    <property type="entry name" value="ZnF_BED_domain_contain"/>
</dbReference>
<dbReference type="GO" id="GO:0008270">
    <property type="term" value="F:zinc ion binding"/>
    <property type="evidence" value="ECO:0007669"/>
    <property type="project" value="UniProtKB-KW"/>
</dbReference>
<dbReference type="EMBL" id="LSBJ02000020">
    <property type="protein sequence ID" value="OWT42375.1"/>
    <property type="molecule type" value="Genomic_DNA"/>
</dbReference>
<dbReference type="RefSeq" id="XP_022284904.1">
    <property type="nucleotide sequence ID" value="XM_022430087.1"/>
</dbReference>
<proteinExistence type="predicted"/>
<keyword evidence="4" id="KW-0862">Zinc</keyword>
<protein>
    <submittedName>
        <fullName evidence="8">RNase H domain-containing protein</fullName>
    </submittedName>
</protein>
<dbReference type="PANTHER" id="PTHR46481:SF10">
    <property type="entry name" value="ZINC FINGER BED DOMAIN-CONTAINING PROTEIN 39"/>
    <property type="match status" value="1"/>
</dbReference>
<dbReference type="InterPro" id="IPR008906">
    <property type="entry name" value="HATC_C_dom"/>
</dbReference>
<dbReference type="Proteomes" id="UP000078397">
    <property type="component" value="Unassembled WGS sequence"/>
</dbReference>
<dbReference type="OrthoDB" id="4965935at2759"/>
<dbReference type="InterPro" id="IPR036397">
    <property type="entry name" value="RNaseH_sf"/>
</dbReference>
<organism evidence="8 9">
    <name type="scientific">Pochonia chlamydosporia 170</name>
    <dbReference type="NCBI Taxonomy" id="1380566"/>
    <lineage>
        <taxon>Eukaryota</taxon>
        <taxon>Fungi</taxon>
        <taxon>Dikarya</taxon>
        <taxon>Ascomycota</taxon>
        <taxon>Pezizomycotina</taxon>
        <taxon>Sordariomycetes</taxon>
        <taxon>Hypocreomycetidae</taxon>
        <taxon>Hypocreales</taxon>
        <taxon>Clavicipitaceae</taxon>
        <taxon>Pochonia</taxon>
    </lineage>
</organism>